<evidence type="ECO:0000259" key="1">
    <source>
        <dbReference type="Pfam" id="PF17775"/>
    </source>
</evidence>
<name>A0A3B0WFM8_9ZZZZ</name>
<gene>
    <name evidence="2" type="ORF">MNBD_GAMMA06-1754</name>
</gene>
<sequence>MRSRYTAFVMQDENYLRHSWHPDTRPKTIHLNEDTQWLGLKIKSIFAGKKDDETGEVEFIARSKFNGKASRLHETSRFSRFQKRWVYLDGYFME</sequence>
<evidence type="ECO:0000313" key="2">
    <source>
        <dbReference type="EMBL" id="VAW50072.1"/>
    </source>
</evidence>
<dbReference type="InterPro" id="IPR032710">
    <property type="entry name" value="NTF2-like_dom_sf"/>
</dbReference>
<accession>A0A3B0WFM8</accession>
<protein>
    <submittedName>
        <fullName evidence="2">UPF0225 protein YchJ</fullName>
    </submittedName>
</protein>
<organism evidence="2">
    <name type="scientific">hydrothermal vent metagenome</name>
    <dbReference type="NCBI Taxonomy" id="652676"/>
    <lineage>
        <taxon>unclassified sequences</taxon>
        <taxon>metagenomes</taxon>
        <taxon>ecological metagenomes</taxon>
    </lineage>
</organism>
<dbReference type="SUPFAM" id="SSF54427">
    <property type="entry name" value="NTF2-like"/>
    <property type="match status" value="1"/>
</dbReference>
<reference evidence="2" key="1">
    <citation type="submission" date="2018-06" db="EMBL/GenBank/DDBJ databases">
        <authorList>
            <person name="Zhirakovskaya E."/>
        </authorList>
    </citation>
    <scope>NUCLEOTIDE SEQUENCE</scope>
</reference>
<feature type="domain" description="YchJ-like middle NTF2-like" evidence="1">
    <location>
        <begin position="1"/>
        <end position="90"/>
    </location>
</feature>
<dbReference type="AlphaFoldDB" id="A0A3B0WFM8"/>
<dbReference type="Pfam" id="PF17775">
    <property type="entry name" value="YchJ_M-like"/>
    <property type="match status" value="1"/>
</dbReference>
<proteinExistence type="predicted"/>
<dbReference type="InterPro" id="IPR048469">
    <property type="entry name" value="YchJ-like_M"/>
</dbReference>
<dbReference type="EMBL" id="UOFD01000001">
    <property type="protein sequence ID" value="VAW50072.1"/>
    <property type="molecule type" value="Genomic_DNA"/>
</dbReference>
<dbReference type="Gene3D" id="3.10.450.50">
    <property type="match status" value="1"/>
</dbReference>